<name>I3ZLY6_TERRK</name>
<dbReference type="Pfam" id="PF04365">
    <property type="entry name" value="BrnT_toxin"/>
    <property type="match status" value="1"/>
</dbReference>
<sequence>MKITFDYDPRKATTNLTKHGVSFEEAVTVFGDPLRSAVPDDQHSLDEERFLTVGRSTRGRILFVVYTETDSTVRLIGARVATATEREQYEESA</sequence>
<organism evidence="1 2">
    <name type="scientific">Terriglobus roseus (strain DSM 18391 / NRRL B-41598 / KBS 63)</name>
    <dbReference type="NCBI Taxonomy" id="926566"/>
    <lineage>
        <taxon>Bacteria</taxon>
        <taxon>Pseudomonadati</taxon>
        <taxon>Acidobacteriota</taxon>
        <taxon>Terriglobia</taxon>
        <taxon>Terriglobales</taxon>
        <taxon>Acidobacteriaceae</taxon>
        <taxon>Terriglobus</taxon>
    </lineage>
</organism>
<accession>I3ZLY6</accession>
<dbReference type="HOGENOM" id="CLU_149290_1_1_0"/>
<dbReference type="RefSeq" id="WP_014787514.1">
    <property type="nucleotide sequence ID" value="NC_018014.1"/>
</dbReference>
<evidence type="ECO:0000313" key="2">
    <source>
        <dbReference type="Proteomes" id="UP000006056"/>
    </source>
</evidence>
<keyword evidence="2" id="KW-1185">Reference proteome</keyword>
<dbReference type="InterPro" id="IPR038573">
    <property type="entry name" value="BrnT_sf"/>
</dbReference>
<proteinExistence type="predicted"/>
<dbReference type="EMBL" id="CP003379">
    <property type="protein sequence ID" value="AFL90254.1"/>
    <property type="molecule type" value="Genomic_DNA"/>
</dbReference>
<dbReference type="STRING" id="926566.Terro_4046"/>
<dbReference type="eggNOG" id="COG2929">
    <property type="taxonomic scope" value="Bacteria"/>
</dbReference>
<gene>
    <name evidence="1" type="ordered locus">Terro_4046</name>
</gene>
<dbReference type="Proteomes" id="UP000006056">
    <property type="component" value="Chromosome"/>
</dbReference>
<evidence type="ECO:0000313" key="1">
    <source>
        <dbReference type="EMBL" id="AFL90254.1"/>
    </source>
</evidence>
<protein>
    <submittedName>
        <fullName evidence="1">Uncharacterized protein</fullName>
    </submittedName>
</protein>
<dbReference type="InterPro" id="IPR007460">
    <property type="entry name" value="BrnT_toxin"/>
</dbReference>
<dbReference type="KEGG" id="trs:Terro_4046"/>
<reference evidence="1 2" key="1">
    <citation type="submission" date="2012-06" db="EMBL/GenBank/DDBJ databases">
        <title>Complete genome of Terriglobus roseus DSM 18391.</title>
        <authorList>
            <consortium name="US DOE Joint Genome Institute (JGI-PGF)"/>
            <person name="Lucas S."/>
            <person name="Copeland A."/>
            <person name="Lapidus A."/>
            <person name="Glavina del Rio T."/>
            <person name="Dalin E."/>
            <person name="Tice H."/>
            <person name="Bruce D."/>
            <person name="Goodwin L."/>
            <person name="Pitluck S."/>
            <person name="Peters L."/>
            <person name="Mikhailova N."/>
            <person name="Munk A.C.C."/>
            <person name="Kyrpides N."/>
            <person name="Mavromatis K."/>
            <person name="Ivanova N."/>
            <person name="Brettin T."/>
            <person name="Detter J.C."/>
            <person name="Han C."/>
            <person name="Larimer F."/>
            <person name="Land M."/>
            <person name="Hauser L."/>
            <person name="Markowitz V."/>
            <person name="Cheng J.-F."/>
            <person name="Hugenholtz P."/>
            <person name="Woyke T."/>
            <person name="Wu D."/>
            <person name="Brambilla E."/>
            <person name="Klenk H.-P."/>
            <person name="Eisen J.A."/>
        </authorList>
    </citation>
    <scope>NUCLEOTIDE SEQUENCE [LARGE SCALE GENOMIC DNA]</scope>
    <source>
        <strain evidence="2">DSM 18391 / NRRL B-41598 / KBS 63</strain>
    </source>
</reference>
<dbReference type="AlphaFoldDB" id="I3ZLY6"/>
<dbReference type="Gene3D" id="3.10.450.530">
    <property type="entry name" value="Ribonuclease toxin, BrnT, of type II toxin-antitoxin system"/>
    <property type="match status" value="1"/>
</dbReference>